<proteinExistence type="predicted"/>
<evidence type="ECO:0000313" key="2">
    <source>
        <dbReference type="Proteomes" id="UP000789920"/>
    </source>
</evidence>
<accession>A0ACA9M7W1</accession>
<feature type="non-terminal residue" evidence="1">
    <location>
        <position position="545"/>
    </location>
</feature>
<sequence>MFLSTDVARPFSGFHLLLKLQRLYLAPKAPPFTGGRRRFRRSSGISNYKFSQNYFENRSKLVTEYRETEKINPYPHKFHVDLSIPAFIKKYDIIEPAQQLNQEIITVAGRIHNKRELGKLIFYDLHGDGAKIQIVAKVQDSEREERDFAKVHSTIRRGDIVGVRGYPGRVSQGELSIFSKDITLLSPCLHQLPTPQQGFKDQNNRYRQRYLDLIMNNSSREKFVIKANIINYIRRFLDELGFLEVETPIMTSTPSGAFAKPFITHHSDLKRDIFLRVSPELFLKQLVVGGFDRVYEIGRQFRNESIDATHNPEFTSCEFYMAYADVYDLMRITERMLEGMVRKITGGCIVDYHPNEDDNKVMKLDFSSPFKKVEIIPSLEKSLGIKFPAIEELHTEESNKFLDHICEERKIYCKHPRTNNRLLNKLIQKYIQPTLISPTFLTGYPLFTSPFAKSHRDLPCLSERFELYVATEEIINAYTELNDPSEQRERFKEQDLEREKGDLEAQVTDEAFCMSLEYGMPPTAGWGLGIDRLTMFLTNSSTIKE</sequence>
<comment type="caution">
    <text evidence="1">The sequence shown here is derived from an EMBL/GenBank/DDBJ whole genome shotgun (WGS) entry which is preliminary data.</text>
</comment>
<reference evidence="1" key="1">
    <citation type="submission" date="2021-06" db="EMBL/GenBank/DDBJ databases">
        <authorList>
            <person name="Kallberg Y."/>
            <person name="Tangrot J."/>
            <person name="Rosling A."/>
        </authorList>
    </citation>
    <scope>NUCLEOTIDE SEQUENCE</scope>
    <source>
        <strain evidence="1">MA461A</strain>
    </source>
</reference>
<name>A0ACA9M7W1_9GLOM</name>
<keyword evidence="2" id="KW-1185">Reference proteome</keyword>
<organism evidence="1 2">
    <name type="scientific">Racocetra persica</name>
    <dbReference type="NCBI Taxonomy" id="160502"/>
    <lineage>
        <taxon>Eukaryota</taxon>
        <taxon>Fungi</taxon>
        <taxon>Fungi incertae sedis</taxon>
        <taxon>Mucoromycota</taxon>
        <taxon>Glomeromycotina</taxon>
        <taxon>Glomeromycetes</taxon>
        <taxon>Diversisporales</taxon>
        <taxon>Gigasporaceae</taxon>
        <taxon>Racocetra</taxon>
    </lineage>
</organism>
<dbReference type="EMBL" id="CAJVQC010006838">
    <property type="protein sequence ID" value="CAG8571878.1"/>
    <property type="molecule type" value="Genomic_DNA"/>
</dbReference>
<protein>
    <submittedName>
        <fullName evidence="1">7699_t:CDS:1</fullName>
    </submittedName>
</protein>
<dbReference type="Proteomes" id="UP000789920">
    <property type="component" value="Unassembled WGS sequence"/>
</dbReference>
<gene>
    <name evidence="1" type="ORF">RPERSI_LOCUS4789</name>
</gene>
<evidence type="ECO:0000313" key="1">
    <source>
        <dbReference type="EMBL" id="CAG8571878.1"/>
    </source>
</evidence>